<evidence type="ECO:0000256" key="3">
    <source>
        <dbReference type="ARBA" id="ARBA00022475"/>
    </source>
</evidence>
<keyword evidence="4 7" id="KW-0812">Transmembrane</keyword>
<evidence type="ECO:0000256" key="7">
    <source>
        <dbReference type="SAM" id="Phobius"/>
    </source>
</evidence>
<feature type="transmembrane region" description="Helical" evidence="7">
    <location>
        <begin position="35"/>
        <end position="52"/>
    </location>
</feature>
<evidence type="ECO:0000256" key="1">
    <source>
        <dbReference type="ARBA" id="ARBA00004651"/>
    </source>
</evidence>
<dbReference type="Gene3D" id="3.30.240.20">
    <property type="entry name" value="bsu07140 like domains"/>
    <property type="match status" value="2"/>
</dbReference>
<keyword evidence="6 7" id="KW-0472">Membrane</keyword>
<evidence type="ECO:0000313" key="11">
    <source>
        <dbReference type="Proteomes" id="UP001205603"/>
    </source>
</evidence>
<proteinExistence type="inferred from homology"/>
<dbReference type="PANTHER" id="PTHR34582:SF5">
    <property type="entry name" value="UPF0702 TRANSMEMBRANE PROTEIN YETF"/>
    <property type="match status" value="1"/>
</dbReference>
<dbReference type="Pfam" id="PF04239">
    <property type="entry name" value="DUF421"/>
    <property type="match status" value="1"/>
</dbReference>
<organism evidence="10 11">
    <name type="scientific">Coprobacter tertius</name>
    <dbReference type="NCBI Taxonomy" id="2944915"/>
    <lineage>
        <taxon>Bacteria</taxon>
        <taxon>Pseudomonadati</taxon>
        <taxon>Bacteroidota</taxon>
        <taxon>Bacteroidia</taxon>
        <taxon>Bacteroidales</taxon>
        <taxon>Barnesiellaceae</taxon>
        <taxon>Coprobacter</taxon>
    </lineage>
</organism>
<reference evidence="10 11" key="1">
    <citation type="submission" date="2022-07" db="EMBL/GenBank/DDBJ databases">
        <title>Fecal culturing of patients with breast cancer.</title>
        <authorList>
            <person name="Teng N.M.Y."/>
            <person name="Kiu R."/>
            <person name="Evans R."/>
            <person name="Baker D.J."/>
            <person name="Zenner C."/>
            <person name="Robinson S.D."/>
            <person name="Hall L.J."/>
        </authorList>
    </citation>
    <scope>NUCLEOTIDE SEQUENCE [LARGE SCALE GENOMIC DNA]</scope>
    <source>
        <strain evidence="10 11">LH1063</strain>
    </source>
</reference>
<dbReference type="InterPro" id="IPR048454">
    <property type="entry name" value="YetF_N"/>
</dbReference>
<dbReference type="Pfam" id="PF20730">
    <property type="entry name" value="YetF_N"/>
    <property type="match status" value="1"/>
</dbReference>
<evidence type="ECO:0000313" key="10">
    <source>
        <dbReference type="EMBL" id="MCP9611951.1"/>
    </source>
</evidence>
<dbReference type="RefSeq" id="WP_255027113.1">
    <property type="nucleotide sequence ID" value="NZ_JANDHW010000006.1"/>
</dbReference>
<dbReference type="EMBL" id="JANDHW010000006">
    <property type="protein sequence ID" value="MCP9611951.1"/>
    <property type="molecule type" value="Genomic_DNA"/>
</dbReference>
<keyword evidence="11" id="KW-1185">Reference proteome</keyword>
<dbReference type="InterPro" id="IPR023090">
    <property type="entry name" value="UPF0702_alpha/beta_dom_sf"/>
</dbReference>
<comment type="similarity">
    <text evidence="2">Belongs to the UPF0702 family.</text>
</comment>
<comment type="caution">
    <text evidence="10">The sequence shown here is derived from an EMBL/GenBank/DDBJ whole genome shotgun (WGS) entry which is preliminary data.</text>
</comment>
<evidence type="ECO:0000259" key="9">
    <source>
        <dbReference type="Pfam" id="PF20730"/>
    </source>
</evidence>
<evidence type="ECO:0000256" key="6">
    <source>
        <dbReference type="ARBA" id="ARBA00023136"/>
    </source>
</evidence>
<evidence type="ECO:0000256" key="4">
    <source>
        <dbReference type="ARBA" id="ARBA00022692"/>
    </source>
</evidence>
<comment type="subcellular location">
    <subcellularLocation>
        <location evidence="1">Cell membrane</location>
        <topology evidence="1">Multi-pass membrane protein</topology>
    </subcellularLocation>
</comment>
<feature type="transmembrane region" description="Helical" evidence="7">
    <location>
        <begin position="6"/>
        <end position="23"/>
    </location>
</feature>
<gene>
    <name evidence="10" type="ORF">NMU02_07605</name>
</gene>
<evidence type="ECO:0000256" key="5">
    <source>
        <dbReference type="ARBA" id="ARBA00022989"/>
    </source>
</evidence>
<sequence length="224" mass="25637">MIYFTIAVKIVVGMIGVLFFLRISGKTQMAQLTPLDSVNAFVLGALVGGVIYSPDISAWLLVFSLAVWTCFNMSIRYLLRFKFMRRLIKGDTVMIVRNGQINMKEFKRNGLEMEQFRTLLREKGIFSMLDVDNVRFETNGQVTVSPRNSKSESYLLVNNGSLIMTSLDNAGKSEKWLRENLSRKGYHNIEDLFCVEWTPDRGFYIAKIDVNKNMADKDTTDIDN</sequence>
<dbReference type="PANTHER" id="PTHR34582">
    <property type="entry name" value="UPF0702 TRANSMEMBRANE PROTEIN YCAP"/>
    <property type="match status" value="1"/>
</dbReference>
<dbReference type="InterPro" id="IPR007353">
    <property type="entry name" value="DUF421"/>
</dbReference>
<feature type="transmembrane region" description="Helical" evidence="7">
    <location>
        <begin position="58"/>
        <end position="79"/>
    </location>
</feature>
<evidence type="ECO:0000256" key="2">
    <source>
        <dbReference type="ARBA" id="ARBA00006448"/>
    </source>
</evidence>
<protein>
    <submittedName>
        <fullName evidence="10">DUF421 domain-containing protein</fullName>
    </submittedName>
</protein>
<evidence type="ECO:0000259" key="8">
    <source>
        <dbReference type="Pfam" id="PF04239"/>
    </source>
</evidence>
<feature type="domain" description="YetF-like N-terminal transmembrane" evidence="9">
    <location>
        <begin position="3"/>
        <end position="78"/>
    </location>
</feature>
<keyword evidence="3" id="KW-1003">Cell membrane</keyword>
<name>A0ABT1MJ92_9BACT</name>
<feature type="domain" description="YetF C-terminal" evidence="8">
    <location>
        <begin position="80"/>
        <end position="198"/>
    </location>
</feature>
<dbReference type="Proteomes" id="UP001205603">
    <property type="component" value="Unassembled WGS sequence"/>
</dbReference>
<keyword evidence="5 7" id="KW-1133">Transmembrane helix</keyword>
<accession>A0ABT1MJ92</accession>